<evidence type="ECO:0000256" key="2">
    <source>
        <dbReference type="SAM" id="MobiDB-lite"/>
    </source>
</evidence>
<dbReference type="OMA" id="HRLWDRK"/>
<dbReference type="GeneID" id="28973499"/>
<sequence length="258" mass="27324">MPAPPACADCPPSTSTSTASSLPSSHAPQPGSSSSAPPPQPQQHDVLDPATFVPPALGEGHDREEVPRVIIEFCDRCRWLHRAVWTQTELFLTFPPAVDSSSPPGLRAITLVPRNSPETGGRFRVWLRPSAPPSADTPGKGKERWNGWELVWDRKIEGGFPELKHLKQRIRNIISPAQDLGHSDKPVNAKAPTTAAAAAPAPPVPAPDDNLDATSTPSGSDPSTTSARAAAAEGAPDVEERKPGQLLASDFAPSFRCG</sequence>
<dbReference type="Gene3D" id="3.40.30.10">
    <property type="entry name" value="Glutaredoxin"/>
    <property type="match status" value="1"/>
</dbReference>
<evidence type="ECO:0000313" key="3">
    <source>
        <dbReference type="EMBL" id="KPV78096.1"/>
    </source>
</evidence>
<gene>
    <name evidence="3" type="ORF">RHOBADRAFT_32734</name>
</gene>
<dbReference type="SUPFAM" id="SSF52833">
    <property type="entry name" value="Thioredoxin-like"/>
    <property type="match status" value="1"/>
</dbReference>
<protein>
    <submittedName>
        <fullName evidence="3">Uncharacterized protein</fullName>
    </submittedName>
</protein>
<feature type="compositionally biased region" description="Low complexity" evidence="2">
    <location>
        <begin position="188"/>
        <end position="199"/>
    </location>
</feature>
<dbReference type="InterPro" id="IPR036249">
    <property type="entry name" value="Thioredoxin-like_sf"/>
</dbReference>
<dbReference type="InterPro" id="IPR011893">
    <property type="entry name" value="Selenoprotein_Rdx-typ"/>
</dbReference>
<feature type="compositionally biased region" description="Low complexity" evidence="2">
    <location>
        <begin position="212"/>
        <end position="235"/>
    </location>
</feature>
<reference evidence="3 4" key="1">
    <citation type="journal article" date="2015" name="Front. Microbiol.">
        <title>Genome sequence of the plant growth promoting endophytic yeast Rhodotorula graminis WP1.</title>
        <authorList>
            <person name="Firrincieli A."/>
            <person name="Otillar R."/>
            <person name="Salamov A."/>
            <person name="Schmutz J."/>
            <person name="Khan Z."/>
            <person name="Redman R.S."/>
            <person name="Fleck N.D."/>
            <person name="Lindquist E."/>
            <person name="Grigoriev I.V."/>
            <person name="Doty S.L."/>
        </authorList>
    </citation>
    <scope>NUCLEOTIDE SEQUENCE [LARGE SCALE GENOMIC DNA]</scope>
    <source>
        <strain evidence="3 4">WP1</strain>
    </source>
</reference>
<dbReference type="PANTHER" id="PTHR36417:SF2">
    <property type="entry name" value="SELENOPROTEIN DOMAIN PROTEIN (AFU_ORTHOLOGUE AFUA_1G05220)"/>
    <property type="match status" value="1"/>
</dbReference>
<dbReference type="OrthoDB" id="60822at2759"/>
<dbReference type="PANTHER" id="PTHR36417">
    <property type="entry name" value="SELENOPROTEIN DOMAIN PROTEIN (AFU_ORTHOLOGUE AFUA_1G05220)"/>
    <property type="match status" value="1"/>
</dbReference>
<dbReference type="Proteomes" id="UP000053890">
    <property type="component" value="Unassembled WGS sequence"/>
</dbReference>
<evidence type="ECO:0000256" key="1">
    <source>
        <dbReference type="ARBA" id="ARBA00023284"/>
    </source>
</evidence>
<dbReference type="EMBL" id="KQ474073">
    <property type="protein sequence ID" value="KPV78096.1"/>
    <property type="molecule type" value="Genomic_DNA"/>
</dbReference>
<accession>A0A194SEZ1</accession>
<organism evidence="3 4">
    <name type="scientific">Rhodotorula graminis (strain WP1)</name>
    <dbReference type="NCBI Taxonomy" id="578459"/>
    <lineage>
        <taxon>Eukaryota</taxon>
        <taxon>Fungi</taxon>
        <taxon>Dikarya</taxon>
        <taxon>Basidiomycota</taxon>
        <taxon>Pucciniomycotina</taxon>
        <taxon>Microbotryomycetes</taxon>
        <taxon>Sporidiobolales</taxon>
        <taxon>Sporidiobolaceae</taxon>
        <taxon>Rhodotorula</taxon>
    </lineage>
</organism>
<keyword evidence="4" id="KW-1185">Reference proteome</keyword>
<dbReference type="Pfam" id="PF10262">
    <property type="entry name" value="Rdx"/>
    <property type="match status" value="1"/>
</dbReference>
<keyword evidence="1" id="KW-0676">Redox-active center</keyword>
<proteinExistence type="predicted"/>
<evidence type="ECO:0000313" key="4">
    <source>
        <dbReference type="Proteomes" id="UP000053890"/>
    </source>
</evidence>
<feature type="region of interest" description="Disordered" evidence="2">
    <location>
        <begin position="177"/>
        <end position="258"/>
    </location>
</feature>
<name>A0A194SEZ1_RHOGW</name>
<dbReference type="AlphaFoldDB" id="A0A194SEZ1"/>
<feature type="region of interest" description="Disordered" evidence="2">
    <location>
        <begin position="1"/>
        <end position="60"/>
    </location>
</feature>
<dbReference type="RefSeq" id="XP_018274145.1">
    <property type="nucleotide sequence ID" value="XM_018413050.1"/>
</dbReference>
<feature type="compositionally biased region" description="Low complexity" evidence="2">
    <location>
        <begin position="1"/>
        <end position="35"/>
    </location>
</feature>